<keyword evidence="1" id="KW-1133">Transmembrane helix</keyword>
<organism evidence="2 3">
    <name type="scientific">Escherichia coli</name>
    <dbReference type="NCBI Taxonomy" id="562"/>
    <lineage>
        <taxon>Bacteria</taxon>
        <taxon>Pseudomonadati</taxon>
        <taxon>Pseudomonadota</taxon>
        <taxon>Gammaproteobacteria</taxon>
        <taxon>Enterobacterales</taxon>
        <taxon>Enterobacteriaceae</taxon>
        <taxon>Escherichia</taxon>
    </lineage>
</organism>
<protein>
    <submittedName>
        <fullName evidence="2">Uncharacterized protein</fullName>
    </submittedName>
</protein>
<reference evidence="2 3" key="1">
    <citation type="submission" date="2018-06" db="EMBL/GenBank/DDBJ databases">
        <authorList>
            <consortium name="Pathogen Informatics"/>
            <person name="Doyle S."/>
        </authorList>
    </citation>
    <scope>NUCLEOTIDE SEQUENCE [LARGE SCALE GENOMIC DNA]</scope>
    <source>
        <strain evidence="2 3">NCTC8009</strain>
    </source>
</reference>
<evidence type="ECO:0000313" key="3">
    <source>
        <dbReference type="Proteomes" id="UP000250991"/>
    </source>
</evidence>
<dbReference type="Proteomes" id="UP000250991">
    <property type="component" value="Unassembled WGS sequence"/>
</dbReference>
<feature type="transmembrane region" description="Helical" evidence="1">
    <location>
        <begin position="6"/>
        <end position="24"/>
    </location>
</feature>
<gene>
    <name evidence="2" type="ORF">NCTC8009_00744</name>
</gene>
<accession>A0A2X1N9F4</accession>
<dbReference type="EMBL" id="UARW01000008">
    <property type="protein sequence ID" value="SPW74331.1"/>
    <property type="molecule type" value="Genomic_DNA"/>
</dbReference>
<keyword evidence="1" id="KW-0472">Membrane</keyword>
<proteinExistence type="predicted"/>
<dbReference type="AlphaFoldDB" id="A0A2X1N9F4"/>
<name>A0A2X1N9F4_ECOLX</name>
<evidence type="ECO:0000313" key="2">
    <source>
        <dbReference type="EMBL" id="SPW74331.1"/>
    </source>
</evidence>
<evidence type="ECO:0000256" key="1">
    <source>
        <dbReference type="SAM" id="Phobius"/>
    </source>
</evidence>
<keyword evidence="1" id="KW-0812">Transmembrane</keyword>
<sequence length="46" mass="5308">MIVGMLGTMPFVASSIVVNTFNNFKRTSKRRVARHDVIGLKLFWRI</sequence>